<accession>A0A239C4J6</accession>
<organism evidence="1 2">
    <name type="scientific">Pseudomonas japonica</name>
    <dbReference type="NCBI Taxonomy" id="256466"/>
    <lineage>
        <taxon>Bacteria</taxon>
        <taxon>Pseudomonadati</taxon>
        <taxon>Pseudomonadota</taxon>
        <taxon>Gammaproteobacteria</taxon>
        <taxon>Pseudomonadales</taxon>
        <taxon>Pseudomonadaceae</taxon>
        <taxon>Pseudomonas</taxon>
    </lineage>
</organism>
<dbReference type="AlphaFoldDB" id="A0A239C4J6"/>
<evidence type="ECO:0000313" key="1">
    <source>
        <dbReference type="EMBL" id="SNS14283.1"/>
    </source>
</evidence>
<evidence type="ECO:0000313" key="2">
    <source>
        <dbReference type="Proteomes" id="UP000198407"/>
    </source>
</evidence>
<gene>
    <name evidence="1" type="ORF">SAMN05444352_103331</name>
</gene>
<keyword evidence="2" id="KW-1185">Reference proteome</keyword>
<protein>
    <submittedName>
        <fullName evidence="1">Uncharacterized protein</fullName>
    </submittedName>
</protein>
<dbReference type="RefSeq" id="WP_042126190.1">
    <property type="nucleotide sequence ID" value="NZ_FZOL01000003.1"/>
</dbReference>
<name>A0A239C4J6_9PSED</name>
<dbReference type="Proteomes" id="UP000198407">
    <property type="component" value="Unassembled WGS sequence"/>
</dbReference>
<dbReference type="STRING" id="1215104.GCA_000730585_02295"/>
<reference evidence="2" key="1">
    <citation type="submission" date="2017-06" db="EMBL/GenBank/DDBJ databases">
        <authorList>
            <person name="Varghese N."/>
            <person name="Submissions S."/>
        </authorList>
    </citation>
    <scope>NUCLEOTIDE SEQUENCE [LARGE SCALE GENOMIC DNA]</scope>
    <source>
        <strain evidence="2">DSM 22348</strain>
    </source>
</reference>
<dbReference type="EMBL" id="FZOL01000003">
    <property type="protein sequence ID" value="SNS14283.1"/>
    <property type="molecule type" value="Genomic_DNA"/>
</dbReference>
<proteinExistence type="predicted"/>
<sequence>MLTIRQAQLDVLSQARMARFEERLQTLLSTLAPRLSATEVSAVSTRILRDAPAFGLHSEADIARFGEISLAAFDPFPDERLPVPALAILMSHGLAPQRKLERYAAWAASLRETSGRAGGAVQ</sequence>